<dbReference type="InterPro" id="IPR013783">
    <property type="entry name" value="Ig-like_fold"/>
</dbReference>
<dbReference type="Pfam" id="PF00932">
    <property type="entry name" value="LTD"/>
    <property type="match status" value="1"/>
</dbReference>
<comment type="caution">
    <text evidence="8">The sequence shown here is derived from an EMBL/GenBank/DDBJ whole genome shotgun (WGS) entry which is preliminary data.</text>
</comment>
<dbReference type="Pfam" id="PF04231">
    <property type="entry name" value="Endonuclease_1"/>
    <property type="match status" value="1"/>
</dbReference>
<protein>
    <submittedName>
        <fullName evidence="8">T9SS type A sorting domain-containing protein</fullName>
    </submittedName>
</protein>
<proteinExistence type="inferred from homology"/>
<dbReference type="PANTHER" id="PTHR33607">
    <property type="entry name" value="ENDONUCLEASE-1"/>
    <property type="match status" value="1"/>
</dbReference>
<dbReference type="Proteomes" id="UP000290283">
    <property type="component" value="Unassembled WGS sequence"/>
</dbReference>
<evidence type="ECO:0000313" key="9">
    <source>
        <dbReference type="Proteomes" id="UP000290283"/>
    </source>
</evidence>
<evidence type="ECO:0000259" key="6">
    <source>
        <dbReference type="PROSITE" id="PS50853"/>
    </source>
</evidence>
<evidence type="ECO:0000256" key="1">
    <source>
        <dbReference type="ARBA" id="ARBA00006429"/>
    </source>
</evidence>
<name>A0A4V1N1X9_9FLAO</name>
<dbReference type="PANTHER" id="PTHR33607:SF2">
    <property type="entry name" value="ENDONUCLEASE-1"/>
    <property type="match status" value="1"/>
</dbReference>
<evidence type="ECO:0000256" key="3">
    <source>
        <dbReference type="ARBA" id="ARBA00022729"/>
    </source>
</evidence>
<dbReference type="InterPro" id="IPR044925">
    <property type="entry name" value="His-Me_finger_sf"/>
</dbReference>
<dbReference type="PROSITE" id="PS50853">
    <property type="entry name" value="FN3"/>
    <property type="match status" value="1"/>
</dbReference>
<evidence type="ECO:0000313" key="8">
    <source>
        <dbReference type="EMBL" id="RXR19068.1"/>
    </source>
</evidence>
<dbReference type="GO" id="GO:0016787">
    <property type="term" value="F:hydrolase activity"/>
    <property type="evidence" value="ECO:0007669"/>
    <property type="project" value="UniProtKB-KW"/>
</dbReference>
<dbReference type="AlphaFoldDB" id="A0A4V1N1X9"/>
<dbReference type="SUPFAM" id="SSF49265">
    <property type="entry name" value="Fibronectin type III"/>
    <property type="match status" value="1"/>
</dbReference>
<keyword evidence="3 5" id="KW-0732">Signal</keyword>
<dbReference type="RefSeq" id="WP_129435526.1">
    <property type="nucleotide sequence ID" value="NZ_SBKO01000002.1"/>
</dbReference>
<dbReference type="EMBL" id="SBKO01000002">
    <property type="protein sequence ID" value="RXR19068.1"/>
    <property type="molecule type" value="Genomic_DNA"/>
</dbReference>
<organism evidence="8 9">
    <name type="scientific">Flavobacterium amnicola</name>
    <dbReference type="NCBI Taxonomy" id="2506422"/>
    <lineage>
        <taxon>Bacteria</taxon>
        <taxon>Pseudomonadati</taxon>
        <taxon>Bacteroidota</taxon>
        <taxon>Flavobacteriia</taxon>
        <taxon>Flavobacteriales</taxon>
        <taxon>Flavobacteriaceae</taxon>
        <taxon>Flavobacterium</taxon>
    </lineage>
</organism>
<feature type="domain" description="Fibronectin type-III" evidence="6">
    <location>
        <begin position="286"/>
        <end position="375"/>
    </location>
</feature>
<dbReference type="InterPro" id="IPR007346">
    <property type="entry name" value="Endonuclease-I"/>
</dbReference>
<evidence type="ECO:0000259" key="7">
    <source>
        <dbReference type="PROSITE" id="PS51841"/>
    </source>
</evidence>
<feature type="chain" id="PRO_5020647976" evidence="5">
    <location>
        <begin position="19"/>
        <end position="619"/>
    </location>
</feature>
<dbReference type="InterPro" id="IPR036116">
    <property type="entry name" value="FN3_sf"/>
</dbReference>
<dbReference type="Pfam" id="PF00041">
    <property type="entry name" value="fn3"/>
    <property type="match status" value="1"/>
</dbReference>
<keyword evidence="9" id="KW-1185">Reference proteome</keyword>
<accession>A0A4V1N1X9</accession>
<dbReference type="SUPFAM" id="SSF54060">
    <property type="entry name" value="His-Me finger endonucleases"/>
    <property type="match status" value="1"/>
</dbReference>
<feature type="signal peptide" evidence="5">
    <location>
        <begin position="1"/>
        <end position="18"/>
    </location>
</feature>
<feature type="domain" description="LTD" evidence="7">
    <location>
        <begin position="369"/>
        <end position="511"/>
    </location>
</feature>
<evidence type="ECO:0000256" key="2">
    <source>
        <dbReference type="ARBA" id="ARBA00022722"/>
    </source>
</evidence>
<gene>
    <name evidence="8" type="ORF">EQG63_06385</name>
</gene>
<dbReference type="InterPro" id="IPR026444">
    <property type="entry name" value="Secre_tail"/>
</dbReference>
<dbReference type="InterPro" id="IPR003961">
    <property type="entry name" value="FN3_dom"/>
</dbReference>
<evidence type="ECO:0000256" key="4">
    <source>
        <dbReference type="ARBA" id="ARBA00022801"/>
    </source>
</evidence>
<dbReference type="Gene3D" id="2.60.40.10">
    <property type="entry name" value="Immunoglobulins"/>
    <property type="match status" value="1"/>
</dbReference>
<comment type="similarity">
    <text evidence="1">Belongs to the EndA/NucM nuclease family.</text>
</comment>
<dbReference type="Pfam" id="PF18962">
    <property type="entry name" value="Por_Secre_tail"/>
    <property type="match status" value="1"/>
</dbReference>
<dbReference type="InterPro" id="IPR001322">
    <property type="entry name" value="Lamin_tail_dom"/>
</dbReference>
<dbReference type="CDD" id="cd00063">
    <property type="entry name" value="FN3"/>
    <property type="match status" value="1"/>
</dbReference>
<dbReference type="NCBIfam" id="TIGR04183">
    <property type="entry name" value="Por_Secre_tail"/>
    <property type="match status" value="1"/>
</dbReference>
<dbReference type="GO" id="GO:0004518">
    <property type="term" value="F:nuclease activity"/>
    <property type="evidence" value="ECO:0007669"/>
    <property type="project" value="UniProtKB-KW"/>
</dbReference>
<evidence type="ECO:0000256" key="5">
    <source>
        <dbReference type="SAM" id="SignalP"/>
    </source>
</evidence>
<sequence>MKKNYLLLLLLSSVIGLAQCPSNLTTYYSSATGTGAALKTQLHNIIKGHTDRGYAGLWVTYQTSDRDIFTGTGYENDNTIYDLYSENPNGTDPYNFTYSTSQCGTYSVEGDCYNREHMIPQSVFSSSAPMVSDAHFIPPTDGKVNGYRSDYPHGLVASVTRTMMNGAKMGSSAIAGYSGPVYEPLDAFKGDIARMYFYFVTRYENTVAGYSYAMFSGNSYPAIDSAFLAMLINWHNSDPVSAFEIARNNAICARQYNRNPYIDHPEWVAAVWGAGSCPADSVNPSVVTGLTLGTTTSTTVSLSWNAATDNTGVTNYDVYVNGVKYASSGGNTFITLTGLTPSTTYSIYVVAKDCQGNISASPSNTVNPTTSTVVAGTATELFFSEYVEGTSNNKALEIINLTGSPVDLSLYSIKRQTNGAGAWSSGLALSGNLDTGSVFFIVNSLTASPCIPASTANLSTAAAEMTFNGNDPIGLFKSGTLIDIIGTFDGGAANFSIDETLRRRSTVTSPTTTFNKATEWDVLASNTCGGLGDAALNTSTFNMNSFSIYPNPSNGTFRIDYDPTIGNIDVEIYSTLGQKVFEKQNVDNHIVTTNGLQSGVYLLKITNESKSTFKKIVIN</sequence>
<keyword evidence="2" id="KW-0540">Nuclease</keyword>
<dbReference type="SMART" id="SM00060">
    <property type="entry name" value="FN3"/>
    <property type="match status" value="1"/>
</dbReference>
<keyword evidence="4" id="KW-0378">Hydrolase</keyword>
<dbReference type="PROSITE" id="PS51841">
    <property type="entry name" value="LTD"/>
    <property type="match status" value="1"/>
</dbReference>
<dbReference type="OrthoDB" id="5485925at2"/>
<reference evidence="9" key="1">
    <citation type="submission" date="2019-01" db="EMBL/GenBank/DDBJ databases">
        <title>Cytophagaceae bacterium strain CAR-16.</title>
        <authorList>
            <person name="Chen W.-M."/>
        </authorList>
    </citation>
    <scope>NUCLEOTIDE SEQUENCE [LARGE SCALE GENOMIC DNA]</scope>
    <source>
        <strain evidence="9">LLJ-11</strain>
    </source>
</reference>